<organism evidence="4 5">
    <name type="scientific">Mycobacterium kyorinense</name>
    <dbReference type="NCBI Taxonomy" id="487514"/>
    <lineage>
        <taxon>Bacteria</taxon>
        <taxon>Bacillati</taxon>
        <taxon>Actinomycetota</taxon>
        <taxon>Actinomycetes</taxon>
        <taxon>Mycobacteriales</taxon>
        <taxon>Mycobacteriaceae</taxon>
        <taxon>Mycobacterium</taxon>
    </lineage>
</organism>
<keyword evidence="2" id="KW-0012">Acyltransferase</keyword>
<dbReference type="InterPro" id="IPR050832">
    <property type="entry name" value="Bact_Acetyltransf"/>
</dbReference>
<feature type="domain" description="N-acetyltransferase" evidence="3">
    <location>
        <begin position="6"/>
        <end position="181"/>
    </location>
</feature>
<dbReference type="AlphaFoldDB" id="A0A1A2Z746"/>
<dbReference type="EMBL" id="LZKJ01000115">
    <property type="protein sequence ID" value="OBI46100.1"/>
    <property type="molecule type" value="Genomic_DNA"/>
</dbReference>
<dbReference type="SUPFAM" id="SSF55729">
    <property type="entry name" value="Acyl-CoA N-acyltransferases (Nat)"/>
    <property type="match status" value="1"/>
</dbReference>
<keyword evidence="1 4" id="KW-0808">Transferase</keyword>
<dbReference type="GO" id="GO:0016747">
    <property type="term" value="F:acyltransferase activity, transferring groups other than amino-acyl groups"/>
    <property type="evidence" value="ECO:0007669"/>
    <property type="project" value="InterPro"/>
</dbReference>
<comment type="caution">
    <text evidence="4">The sequence shown here is derived from an EMBL/GenBank/DDBJ whole genome shotgun (WGS) entry which is preliminary data.</text>
</comment>
<dbReference type="PROSITE" id="PS51186">
    <property type="entry name" value="GNAT"/>
    <property type="match status" value="1"/>
</dbReference>
<sequence>MTTDALTVRIAGPDSVDLDELAAVAADTFPLACPASVTPANVAAFIEANLSAARFAEYLDDSERVVLVAEHADRIAGYAMLVRGVTDDPDVGRAVGVGPAVELSKIYVLEGHHGTAVSTALITAALAAAEKLGAACVWLGVNRQNQRAQRFYTKHGFIVNGARTFQVGDQREDDYVMVRRL</sequence>
<accession>A0A1A2Z746</accession>
<dbReference type="InterPro" id="IPR000182">
    <property type="entry name" value="GNAT_dom"/>
</dbReference>
<gene>
    <name evidence="4" type="ORF">A5707_22110</name>
</gene>
<evidence type="ECO:0000256" key="2">
    <source>
        <dbReference type="ARBA" id="ARBA00023315"/>
    </source>
</evidence>
<protein>
    <submittedName>
        <fullName evidence="4">Acetyltransferase</fullName>
    </submittedName>
</protein>
<name>A0A1A2Z746_9MYCO</name>
<dbReference type="InterPro" id="IPR016181">
    <property type="entry name" value="Acyl_CoA_acyltransferase"/>
</dbReference>
<dbReference type="Pfam" id="PF00583">
    <property type="entry name" value="Acetyltransf_1"/>
    <property type="match status" value="1"/>
</dbReference>
<dbReference type="Gene3D" id="3.40.630.30">
    <property type="match status" value="1"/>
</dbReference>
<dbReference type="PANTHER" id="PTHR43877">
    <property type="entry name" value="AMINOALKYLPHOSPHONATE N-ACETYLTRANSFERASE-RELATED-RELATED"/>
    <property type="match status" value="1"/>
</dbReference>
<proteinExistence type="predicted"/>
<evidence type="ECO:0000256" key="1">
    <source>
        <dbReference type="ARBA" id="ARBA00022679"/>
    </source>
</evidence>
<dbReference type="PANTHER" id="PTHR43877:SF1">
    <property type="entry name" value="ACETYLTRANSFERASE"/>
    <property type="match status" value="1"/>
</dbReference>
<evidence type="ECO:0000313" key="5">
    <source>
        <dbReference type="Proteomes" id="UP000093592"/>
    </source>
</evidence>
<evidence type="ECO:0000313" key="4">
    <source>
        <dbReference type="EMBL" id="OBI46100.1"/>
    </source>
</evidence>
<reference evidence="5" key="1">
    <citation type="submission" date="2016-06" db="EMBL/GenBank/DDBJ databases">
        <authorList>
            <person name="Sutton G."/>
            <person name="Brinkac L."/>
            <person name="Sanka R."/>
            <person name="Adams M."/>
            <person name="Lau E."/>
            <person name="Sam S."/>
            <person name="Sreng N."/>
            <person name="Him V."/>
            <person name="Kerleguer A."/>
            <person name="Cheng S."/>
        </authorList>
    </citation>
    <scope>NUCLEOTIDE SEQUENCE [LARGE SCALE GENOMIC DNA]</scope>
    <source>
        <strain evidence="5">E861</strain>
    </source>
</reference>
<evidence type="ECO:0000259" key="3">
    <source>
        <dbReference type="PROSITE" id="PS51186"/>
    </source>
</evidence>
<dbReference type="Proteomes" id="UP000093592">
    <property type="component" value="Unassembled WGS sequence"/>
</dbReference>